<sequence>MNINLNLTHNLNQLLSNLKLPICLKDYLEVAQRL</sequence>
<accession>A0ABY6T530</accession>
<keyword evidence="2" id="KW-1185">Reference proteome</keyword>
<evidence type="ECO:0000313" key="1">
    <source>
        <dbReference type="EMBL" id="VEB35661.1"/>
    </source>
</evidence>
<organism evidence="1 2">
    <name type="scientific">Legionella cherrii</name>
    <dbReference type="NCBI Taxonomy" id="28084"/>
    <lineage>
        <taxon>Bacteria</taxon>
        <taxon>Pseudomonadati</taxon>
        <taxon>Pseudomonadota</taxon>
        <taxon>Gammaproteobacteria</taxon>
        <taxon>Legionellales</taxon>
        <taxon>Legionellaceae</taxon>
        <taxon>Legionella</taxon>
    </lineage>
</organism>
<reference evidence="1 2" key="1">
    <citation type="submission" date="2018-12" db="EMBL/GenBank/DDBJ databases">
        <authorList>
            <consortium name="Pathogen Informatics"/>
        </authorList>
    </citation>
    <scope>NUCLEOTIDE SEQUENCE [LARGE SCALE GENOMIC DNA]</scope>
    <source>
        <strain evidence="1 2">NCTC11976</strain>
    </source>
</reference>
<evidence type="ECO:0000313" key="2">
    <source>
        <dbReference type="Proteomes" id="UP000277577"/>
    </source>
</evidence>
<name>A0ABY6T530_9GAMM</name>
<gene>
    <name evidence="1" type="ORF">NCTC11976_01471</name>
</gene>
<dbReference type="Proteomes" id="UP000277577">
    <property type="component" value="Chromosome"/>
</dbReference>
<dbReference type="EMBL" id="LR134173">
    <property type="protein sequence ID" value="VEB35661.1"/>
    <property type="molecule type" value="Genomic_DNA"/>
</dbReference>
<protein>
    <submittedName>
        <fullName evidence="1">Uncharacterized protein</fullName>
    </submittedName>
</protein>
<proteinExistence type="predicted"/>